<keyword evidence="2" id="KW-1185">Reference proteome</keyword>
<comment type="caution">
    <text evidence="1">The sequence shown here is derived from an EMBL/GenBank/DDBJ whole genome shotgun (WGS) entry which is preliminary data.</text>
</comment>
<organism evidence="1 2">
    <name type="scientific">Bagarius yarrelli</name>
    <name type="common">Goonch</name>
    <name type="synonym">Bagrus yarrelli</name>
    <dbReference type="NCBI Taxonomy" id="175774"/>
    <lineage>
        <taxon>Eukaryota</taxon>
        <taxon>Metazoa</taxon>
        <taxon>Chordata</taxon>
        <taxon>Craniata</taxon>
        <taxon>Vertebrata</taxon>
        <taxon>Euteleostomi</taxon>
        <taxon>Actinopterygii</taxon>
        <taxon>Neopterygii</taxon>
        <taxon>Teleostei</taxon>
        <taxon>Ostariophysi</taxon>
        <taxon>Siluriformes</taxon>
        <taxon>Sisoridae</taxon>
        <taxon>Sisorinae</taxon>
        <taxon>Bagarius</taxon>
    </lineage>
</organism>
<reference evidence="1 2" key="1">
    <citation type="journal article" date="2019" name="Genome Biol. Evol.">
        <title>Whole-Genome Sequencing of the Giant Devil Catfish, Bagarius yarrelli.</title>
        <authorList>
            <person name="Jiang W."/>
            <person name="Lv Y."/>
            <person name="Cheng L."/>
            <person name="Yang K."/>
            <person name="Chao B."/>
            <person name="Wang X."/>
            <person name="Li Y."/>
            <person name="Pan X."/>
            <person name="You X."/>
            <person name="Zhang Y."/>
            <person name="Yang J."/>
            <person name="Li J."/>
            <person name="Zhang X."/>
            <person name="Liu S."/>
            <person name="Sun C."/>
            <person name="Yang J."/>
            <person name="Shi Q."/>
        </authorList>
    </citation>
    <scope>NUCLEOTIDE SEQUENCE [LARGE SCALE GENOMIC DNA]</scope>
    <source>
        <strain evidence="1">JWS20170419001</strain>
        <tissue evidence="1">Muscle</tissue>
    </source>
</reference>
<protein>
    <submittedName>
        <fullName evidence="1">Uncharacterized protein</fullName>
    </submittedName>
</protein>
<name>A0A556TL95_BAGYA</name>
<evidence type="ECO:0000313" key="1">
    <source>
        <dbReference type="EMBL" id="TSK19947.1"/>
    </source>
</evidence>
<sequence>MLEQVALWQVCCNGVINKGTYTPFLPAVMLCHAAVMPCQAPGRGKLFIDVFECLRDSVLHLTAPERGLLRFLWKHGEKQECCEIRCKPVTECSVTLMMAEEGEDTSWKQDTHGLEFNQFVHSKEVKGTVT</sequence>
<dbReference type="AlphaFoldDB" id="A0A556TL95"/>
<accession>A0A556TL95</accession>
<proteinExistence type="predicted"/>
<dbReference type="Proteomes" id="UP000319801">
    <property type="component" value="Unassembled WGS sequence"/>
</dbReference>
<evidence type="ECO:0000313" key="2">
    <source>
        <dbReference type="Proteomes" id="UP000319801"/>
    </source>
</evidence>
<gene>
    <name evidence="1" type="ORF">Baya_1495</name>
</gene>
<dbReference type="EMBL" id="VCAZ01000005">
    <property type="protein sequence ID" value="TSK19947.1"/>
    <property type="molecule type" value="Genomic_DNA"/>
</dbReference>